<name>A0A2P2NEL1_RHIMU</name>
<proteinExistence type="predicted"/>
<protein>
    <submittedName>
        <fullName evidence="1">Uncharacterized protein</fullName>
    </submittedName>
</protein>
<accession>A0A2P2NEL1</accession>
<dbReference type="AlphaFoldDB" id="A0A2P2NEL1"/>
<reference evidence="1" key="1">
    <citation type="submission" date="2018-02" db="EMBL/GenBank/DDBJ databases">
        <title>Rhizophora mucronata_Transcriptome.</title>
        <authorList>
            <person name="Meera S.P."/>
            <person name="Sreeshan A."/>
            <person name="Augustine A."/>
        </authorList>
    </citation>
    <scope>NUCLEOTIDE SEQUENCE</scope>
    <source>
        <tissue evidence="1">Leaf</tissue>
    </source>
</reference>
<evidence type="ECO:0000313" key="1">
    <source>
        <dbReference type="EMBL" id="MBX40918.1"/>
    </source>
</evidence>
<dbReference type="EMBL" id="GGEC01060434">
    <property type="protein sequence ID" value="MBX40918.1"/>
    <property type="molecule type" value="Transcribed_RNA"/>
</dbReference>
<organism evidence="1">
    <name type="scientific">Rhizophora mucronata</name>
    <name type="common">Asiatic mangrove</name>
    <dbReference type="NCBI Taxonomy" id="61149"/>
    <lineage>
        <taxon>Eukaryota</taxon>
        <taxon>Viridiplantae</taxon>
        <taxon>Streptophyta</taxon>
        <taxon>Embryophyta</taxon>
        <taxon>Tracheophyta</taxon>
        <taxon>Spermatophyta</taxon>
        <taxon>Magnoliopsida</taxon>
        <taxon>eudicotyledons</taxon>
        <taxon>Gunneridae</taxon>
        <taxon>Pentapetalae</taxon>
        <taxon>rosids</taxon>
        <taxon>fabids</taxon>
        <taxon>Malpighiales</taxon>
        <taxon>Rhizophoraceae</taxon>
        <taxon>Rhizophora</taxon>
    </lineage>
</organism>
<sequence length="40" mass="4744">MNWDEARAPLLYETFTMKIESFTPSHFLLSLIFPPSGRHY</sequence>